<evidence type="ECO:0000256" key="6">
    <source>
        <dbReference type="ARBA" id="ARBA00030388"/>
    </source>
</evidence>
<evidence type="ECO:0000256" key="7">
    <source>
        <dbReference type="ARBA" id="ARBA00050056"/>
    </source>
</evidence>
<proteinExistence type="inferred from homology"/>
<evidence type="ECO:0000256" key="2">
    <source>
        <dbReference type="ARBA" id="ARBA00022649"/>
    </source>
</evidence>
<accession>A0A5Q2FB21</accession>
<sequence>MLLVWDENAWEDYLWWQAQDRRVLKRINTLLADIQRNGNEGIGKPEALKHDVADYWSRRITDEHRLVYKAAGNEVRVPACRYHQHAYTTPSRITRGRRSSSGRLRRWTTPTSPSACRQ</sequence>
<reference evidence="9 10" key="1">
    <citation type="submission" date="2019-10" db="EMBL/GenBank/DDBJ databases">
        <title>Genomic analysis of Raineyella sp. CBA3103.</title>
        <authorList>
            <person name="Roh S.W."/>
        </authorList>
    </citation>
    <scope>NUCLEOTIDE SEQUENCE [LARGE SCALE GENOMIC DNA]</scope>
    <source>
        <strain evidence="9 10">CBA3103</strain>
    </source>
</reference>
<dbReference type="Pfam" id="PF06769">
    <property type="entry name" value="YoeB_toxin"/>
    <property type="match status" value="1"/>
</dbReference>
<evidence type="ECO:0000313" key="10">
    <source>
        <dbReference type="Proteomes" id="UP000386847"/>
    </source>
</evidence>
<dbReference type="SUPFAM" id="SSF143011">
    <property type="entry name" value="RelE-like"/>
    <property type="match status" value="1"/>
</dbReference>
<dbReference type="AlphaFoldDB" id="A0A5Q2FB21"/>
<comment type="similarity">
    <text evidence="1">Belongs to the YoeB family.</text>
</comment>
<dbReference type="GO" id="GO:0045892">
    <property type="term" value="P:negative regulation of DNA-templated transcription"/>
    <property type="evidence" value="ECO:0007669"/>
    <property type="project" value="TreeGrafter"/>
</dbReference>
<keyword evidence="2" id="KW-1277">Toxin-antitoxin system</keyword>
<dbReference type="InterPro" id="IPR035093">
    <property type="entry name" value="RelE/ParE_toxin_dom_sf"/>
</dbReference>
<dbReference type="NCBIfam" id="TIGR02116">
    <property type="entry name" value="toxin_Txe_YoeB"/>
    <property type="match status" value="1"/>
</dbReference>
<feature type="compositionally biased region" description="Basic residues" evidence="8">
    <location>
        <begin position="94"/>
        <end position="106"/>
    </location>
</feature>
<dbReference type="PANTHER" id="PTHR38039:SF1">
    <property type="entry name" value="TOXIN YOEB"/>
    <property type="match status" value="1"/>
</dbReference>
<evidence type="ECO:0000256" key="3">
    <source>
        <dbReference type="ARBA" id="ARBA00022722"/>
    </source>
</evidence>
<dbReference type="InterPro" id="IPR009614">
    <property type="entry name" value="YoeB_toxin"/>
</dbReference>
<dbReference type="KEGG" id="rain:Rai3103_01630"/>
<keyword evidence="3" id="KW-0540">Nuclease</keyword>
<dbReference type="GO" id="GO:0016787">
    <property type="term" value="F:hydrolase activity"/>
    <property type="evidence" value="ECO:0007669"/>
    <property type="project" value="UniProtKB-KW"/>
</dbReference>
<evidence type="ECO:0000256" key="5">
    <source>
        <dbReference type="ARBA" id="ARBA00022801"/>
    </source>
</evidence>
<dbReference type="Gene3D" id="3.30.2310.20">
    <property type="entry name" value="RelE-like"/>
    <property type="match status" value="1"/>
</dbReference>
<dbReference type="GO" id="GO:0004519">
    <property type="term" value="F:endonuclease activity"/>
    <property type="evidence" value="ECO:0007669"/>
    <property type="project" value="UniProtKB-KW"/>
</dbReference>
<dbReference type="GO" id="GO:0006401">
    <property type="term" value="P:RNA catabolic process"/>
    <property type="evidence" value="ECO:0007669"/>
    <property type="project" value="InterPro"/>
</dbReference>
<evidence type="ECO:0000256" key="1">
    <source>
        <dbReference type="ARBA" id="ARBA00008172"/>
    </source>
</evidence>
<protein>
    <recommendedName>
        <fullName evidence="7">Endoribonuclease YoeB</fullName>
    </recommendedName>
    <alternativeName>
        <fullName evidence="6">Putative mRNA interferase YoeB</fullName>
    </alternativeName>
</protein>
<dbReference type="EMBL" id="CP045725">
    <property type="protein sequence ID" value="QGF22594.1"/>
    <property type="molecule type" value="Genomic_DNA"/>
</dbReference>
<evidence type="ECO:0000256" key="4">
    <source>
        <dbReference type="ARBA" id="ARBA00022759"/>
    </source>
</evidence>
<gene>
    <name evidence="9" type="ORF">Rai3103_01630</name>
</gene>
<keyword evidence="10" id="KW-1185">Reference proteome</keyword>
<dbReference type="Proteomes" id="UP000386847">
    <property type="component" value="Chromosome"/>
</dbReference>
<feature type="region of interest" description="Disordered" evidence="8">
    <location>
        <begin position="91"/>
        <end position="118"/>
    </location>
</feature>
<organism evidence="9 10">
    <name type="scientific">Raineyella fluvialis</name>
    <dbReference type="NCBI Taxonomy" id="2662261"/>
    <lineage>
        <taxon>Bacteria</taxon>
        <taxon>Bacillati</taxon>
        <taxon>Actinomycetota</taxon>
        <taxon>Actinomycetes</taxon>
        <taxon>Propionibacteriales</taxon>
        <taxon>Propionibacteriaceae</taxon>
        <taxon>Raineyella</taxon>
    </lineage>
</organism>
<evidence type="ECO:0000313" key="9">
    <source>
        <dbReference type="EMBL" id="QGF22594.1"/>
    </source>
</evidence>
<dbReference type="PANTHER" id="PTHR38039">
    <property type="entry name" value="TOXIN YOEB"/>
    <property type="match status" value="1"/>
</dbReference>
<keyword evidence="5" id="KW-0378">Hydrolase</keyword>
<evidence type="ECO:0000256" key="8">
    <source>
        <dbReference type="SAM" id="MobiDB-lite"/>
    </source>
</evidence>
<name>A0A5Q2FB21_9ACTN</name>
<keyword evidence="4" id="KW-0255">Endonuclease</keyword>